<name>X1IT68_9ZZZZ</name>
<comment type="caution">
    <text evidence="1">The sequence shown here is derived from an EMBL/GenBank/DDBJ whole genome shotgun (WGS) entry which is preliminary data.</text>
</comment>
<accession>X1IT68</accession>
<reference evidence="1" key="1">
    <citation type="journal article" date="2014" name="Front. Microbiol.">
        <title>High frequency of phylogenetically diverse reductive dehalogenase-homologous genes in deep subseafloor sedimentary metagenomes.</title>
        <authorList>
            <person name="Kawai M."/>
            <person name="Futagami T."/>
            <person name="Toyoda A."/>
            <person name="Takaki Y."/>
            <person name="Nishi S."/>
            <person name="Hori S."/>
            <person name="Arai W."/>
            <person name="Tsubouchi T."/>
            <person name="Morono Y."/>
            <person name="Uchiyama I."/>
            <person name="Ito T."/>
            <person name="Fujiyama A."/>
            <person name="Inagaki F."/>
            <person name="Takami H."/>
        </authorList>
    </citation>
    <scope>NUCLEOTIDE SEQUENCE</scope>
    <source>
        <strain evidence="1">Expedition CK06-06</strain>
    </source>
</reference>
<organism evidence="1">
    <name type="scientific">marine sediment metagenome</name>
    <dbReference type="NCBI Taxonomy" id="412755"/>
    <lineage>
        <taxon>unclassified sequences</taxon>
        <taxon>metagenomes</taxon>
        <taxon>ecological metagenomes</taxon>
    </lineage>
</organism>
<evidence type="ECO:0000313" key="1">
    <source>
        <dbReference type="EMBL" id="GAH84912.1"/>
    </source>
</evidence>
<gene>
    <name evidence="1" type="ORF">S03H2_68601</name>
</gene>
<dbReference type="AlphaFoldDB" id="X1IT68"/>
<dbReference type="EMBL" id="BARU01045132">
    <property type="protein sequence ID" value="GAH84912.1"/>
    <property type="molecule type" value="Genomic_DNA"/>
</dbReference>
<sequence length="62" mass="5991">MELVVARTVLVVGALGLVALGVLAATSGVARAAAIGAGLVLALLDRALCRGARAAPKPEVTG</sequence>
<proteinExistence type="predicted"/>
<protein>
    <submittedName>
        <fullName evidence="1">Uncharacterized protein</fullName>
    </submittedName>
</protein>
<feature type="non-terminal residue" evidence="1">
    <location>
        <position position="62"/>
    </location>
</feature>